<evidence type="ECO:0000313" key="1">
    <source>
        <dbReference type="EMBL" id="PSR54806.1"/>
    </source>
</evidence>
<comment type="caution">
    <text evidence="1">The sequence shown here is derived from an EMBL/GenBank/DDBJ whole genome shotgun (WGS) entry which is preliminary data.</text>
</comment>
<proteinExistence type="predicted"/>
<dbReference type="RefSeq" id="WP_106930822.1">
    <property type="nucleotide sequence ID" value="NZ_PYFT01000001.1"/>
</dbReference>
<accession>A0A2T2YH03</accession>
<dbReference type="Gene3D" id="3.40.50.1440">
    <property type="entry name" value="Tubulin/FtsZ, GTPase domain"/>
    <property type="match status" value="1"/>
</dbReference>
<keyword evidence="2" id="KW-1185">Reference proteome</keyword>
<dbReference type="InterPro" id="IPR036525">
    <property type="entry name" value="Tubulin/FtsZ_GTPase_sf"/>
</dbReference>
<gene>
    <name evidence="1" type="ORF">AHMF7605_15485</name>
</gene>
<dbReference type="SUPFAM" id="SSF52490">
    <property type="entry name" value="Tubulin nucleotide-binding domain-like"/>
    <property type="match status" value="1"/>
</dbReference>
<name>A0A2T2YH03_9BACT</name>
<organism evidence="1 2">
    <name type="scientific">Adhaeribacter arboris</name>
    <dbReference type="NCBI Taxonomy" id="2072846"/>
    <lineage>
        <taxon>Bacteria</taxon>
        <taxon>Pseudomonadati</taxon>
        <taxon>Bacteroidota</taxon>
        <taxon>Cytophagia</taxon>
        <taxon>Cytophagales</taxon>
        <taxon>Hymenobacteraceae</taxon>
        <taxon>Adhaeribacter</taxon>
    </lineage>
</organism>
<dbReference type="AlphaFoldDB" id="A0A2T2YH03"/>
<evidence type="ECO:0000313" key="2">
    <source>
        <dbReference type="Proteomes" id="UP000240357"/>
    </source>
</evidence>
<reference evidence="1 2" key="1">
    <citation type="submission" date="2018-03" db="EMBL/GenBank/DDBJ databases">
        <title>Adhaeribacter sp. HMF7605 Genome sequencing and assembly.</title>
        <authorList>
            <person name="Kang H."/>
            <person name="Kang J."/>
            <person name="Cha I."/>
            <person name="Kim H."/>
            <person name="Joh K."/>
        </authorList>
    </citation>
    <scope>NUCLEOTIDE SEQUENCE [LARGE SCALE GENOMIC DNA]</scope>
    <source>
        <strain evidence="1 2">HMF7605</strain>
    </source>
</reference>
<sequence>MAKLFIFGIGGTGSRVIRSLTMLLAAGVEIKNCERVVPIIIDPDAQNGDMNRTVELLKTYKRIQKHLGLRDKGFFKTDISTLSNIANDTDGVVQDTFVYDFGGINQRFRDYIHYNSLSPGTKSVIELLFTDDNLESPLTIGFRGSPNVGSVVLNKIVDSPEIQYFAKNFQKGDRIFFISSIFGGTGAAGFPLLLKNLKDQQAPLANAGYIQDALTGAITVLPYFALQAEDGSVIDSNTFITKTRAALSYYEHHLKGLEALYYIADTPDAPYQNQPGGSSQQNKAHLVELLSAMAVLDFMDYNAADFSSGTLYHEYGFTEDTREVQFGHLAPESKEKIAGSLSRFLYFAKYFNSLLKDDKDSPYYKNLELQNLLGKDSLFKDLDKIINSPDYGFLNWLRELNSNQRSFAPFNLSTDDFNQLIRGKEIITKSWNIFDKGISHGFFRNELDAAEKQIPERDRFRKFIQLFDRVTEKAFTEKVKTV</sequence>
<dbReference type="Proteomes" id="UP000240357">
    <property type="component" value="Unassembled WGS sequence"/>
</dbReference>
<dbReference type="EMBL" id="PYFT01000001">
    <property type="protein sequence ID" value="PSR54806.1"/>
    <property type="molecule type" value="Genomic_DNA"/>
</dbReference>
<protein>
    <submittedName>
        <fullName evidence="1">Uncharacterized protein</fullName>
    </submittedName>
</protein>
<dbReference type="OrthoDB" id="844533at2"/>